<dbReference type="SUPFAM" id="SSF49879">
    <property type="entry name" value="SMAD/FHA domain"/>
    <property type="match status" value="1"/>
</dbReference>
<protein>
    <submittedName>
        <fullName evidence="2">FHA domain-containing protein</fullName>
    </submittedName>
</protein>
<dbReference type="InterPro" id="IPR008984">
    <property type="entry name" value="SMAD_FHA_dom_sf"/>
</dbReference>
<dbReference type="PROSITE" id="PS50006">
    <property type="entry name" value="FHA_DOMAIN"/>
    <property type="match status" value="1"/>
</dbReference>
<comment type="caution">
    <text evidence="2">The sequence shown here is derived from an EMBL/GenBank/DDBJ whole genome shotgun (WGS) entry which is preliminary data.</text>
</comment>
<proteinExistence type="predicted"/>
<evidence type="ECO:0000313" key="3">
    <source>
        <dbReference type="Proteomes" id="UP000282106"/>
    </source>
</evidence>
<gene>
    <name evidence="2" type="ORF">ED208_05030</name>
</gene>
<dbReference type="EMBL" id="RJVO01000002">
    <property type="protein sequence ID" value="ROH91752.1"/>
    <property type="molecule type" value="Genomic_DNA"/>
</dbReference>
<dbReference type="SMART" id="SM00240">
    <property type="entry name" value="FHA"/>
    <property type="match status" value="1"/>
</dbReference>
<keyword evidence="3" id="KW-1185">Reference proteome</keyword>
<evidence type="ECO:0000259" key="1">
    <source>
        <dbReference type="PROSITE" id="PS50006"/>
    </source>
</evidence>
<sequence length="310" mass="33808">MPLKPGNGSFEGAILLAVYSDARGRQLVDGVLDYEDRRLCSRILEHAGGLPLEMTTSRVSALFGEAGEAWQAAQALLRAVEAVRVANPLRRQLSVQVVLDWGRYHRAGPQLRTEGLEDLPGRLRRLPGHAIGCTQALLERWHSEGQAAQPSERLDEGLWLLSAPLGESETRLASEPSLLSSGLFMNLSLKLRGETREFAAADCPLRLGRDTLCTLVLAGDKVSRVHGRIEFEHQKFVYVDDSKNGSYVLTAAGTELQLKRGESLILAGEGAISPGLPLDQQTGDIVRYSCRPSKLQLDAPEPGDTVRIEA</sequence>
<organism evidence="2 3">
    <name type="scientific">Stagnimonas aquatica</name>
    <dbReference type="NCBI Taxonomy" id="2689987"/>
    <lineage>
        <taxon>Bacteria</taxon>
        <taxon>Pseudomonadati</taxon>
        <taxon>Pseudomonadota</taxon>
        <taxon>Gammaproteobacteria</taxon>
        <taxon>Nevskiales</taxon>
        <taxon>Nevskiaceae</taxon>
        <taxon>Stagnimonas</taxon>
    </lineage>
</organism>
<evidence type="ECO:0000313" key="2">
    <source>
        <dbReference type="EMBL" id="ROH91752.1"/>
    </source>
</evidence>
<dbReference type="InParanoid" id="A0A3N0VGD2"/>
<dbReference type="Gene3D" id="2.60.200.20">
    <property type="match status" value="1"/>
</dbReference>
<feature type="domain" description="FHA" evidence="1">
    <location>
        <begin position="205"/>
        <end position="248"/>
    </location>
</feature>
<dbReference type="InterPro" id="IPR000253">
    <property type="entry name" value="FHA_dom"/>
</dbReference>
<dbReference type="Proteomes" id="UP000282106">
    <property type="component" value="Unassembled WGS sequence"/>
</dbReference>
<name>A0A3N0VGD2_9GAMM</name>
<accession>A0A3N0VGD2</accession>
<reference evidence="2 3" key="1">
    <citation type="submission" date="2018-10" db="EMBL/GenBank/DDBJ databases">
        <authorList>
            <person name="Chen W.-M."/>
        </authorList>
    </citation>
    <scope>NUCLEOTIDE SEQUENCE [LARGE SCALE GENOMIC DNA]</scope>
    <source>
        <strain evidence="2 3">THS-13</strain>
    </source>
</reference>
<dbReference type="AlphaFoldDB" id="A0A3N0VGD2"/>
<dbReference type="RefSeq" id="WP_123210796.1">
    <property type="nucleotide sequence ID" value="NZ_RJVO01000002.1"/>
</dbReference>
<dbReference type="Pfam" id="PF00498">
    <property type="entry name" value="FHA"/>
    <property type="match status" value="1"/>
</dbReference>
<dbReference type="CDD" id="cd00060">
    <property type="entry name" value="FHA"/>
    <property type="match status" value="1"/>
</dbReference>